<sequence length="71" mass="8388">YSISMISRAELIIIINLTPEDNTTQRIPFHKNLLVIENRRFLFRTHLESYSLTHLLCLYVNSTSFDSLCRD</sequence>
<keyword evidence="2" id="KW-1185">Reference proteome</keyword>
<gene>
    <name evidence="1" type="primary">Vigan.01G219000</name>
    <name evidence="1" type="ORF">VIGAN_01219000</name>
</gene>
<feature type="non-terminal residue" evidence="1">
    <location>
        <position position="1"/>
    </location>
</feature>
<accession>A0A0S3R1N9</accession>
<dbReference type="AlphaFoldDB" id="A0A0S3R1N9"/>
<name>A0A0S3R1N9_PHAAN</name>
<reference evidence="1 2" key="1">
    <citation type="journal article" date="2015" name="Sci. Rep.">
        <title>The power of single molecule real-time sequencing technology in the de novo assembly of a eukaryotic genome.</title>
        <authorList>
            <person name="Sakai H."/>
            <person name="Naito K."/>
            <person name="Ogiso-Tanaka E."/>
            <person name="Takahashi Y."/>
            <person name="Iseki K."/>
            <person name="Muto C."/>
            <person name="Satou K."/>
            <person name="Teruya K."/>
            <person name="Shiroma A."/>
            <person name="Shimoji M."/>
            <person name="Hirano T."/>
            <person name="Itoh T."/>
            <person name="Kaga A."/>
            <person name="Tomooka N."/>
        </authorList>
    </citation>
    <scope>NUCLEOTIDE SEQUENCE [LARGE SCALE GENOMIC DNA]</scope>
    <source>
        <strain evidence="2">cv. Shumari</strain>
    </source>
</reference>
<dbReference type="EMBL" id="AP015034">
    <property type="protein sequence ID" value="BAT74505.1"/>
    <property type="molecule type" value="Genomic_DNA"/>
</dbReference>
<dbReference type="Proteomes" id="UP000291084">
    <property type="component" value="Chromosome 1"/>
</dbReference>
<evidence type="ECO:0000313" key="1">
    <source>
        <dbReference type="EMBL" id="BAT74505.1"/>
    </source>
</evidence>
<proteinExistence type="predicted"/>
<evidence type="ECO:0000313" key="2">
    <source>
        <dbReference type="Proteomes" id="UP000291084"/>
    </source>
</evidence>
<organism evidence="1 2">
    <name type="scientific">Vigna angularis var. angularis</name>
    <dbReference type="NCBI Taxonomy" id="157739"/>
    <lineage>
        <taxon>Eukaryota</taxon>
        <taxon>Viridiplantae</taxon>
        <taxon>Streptophyta</taxon>
        <taxon>Embryophyta</taxon>
        <taxon>Tracheophyta</taxon>
        <taxon>Spermatophyta</taxon>
        <taxon>Magnoliopsida</taxon>
        <taxon>eudicotyledons</taxon>
        <taxon>Gunneridae</taxon>
        <taxon>Pentapetalae</taxon>
        <taxon>rosids</taxon>
        <taxon>fabids</taxon>
        <taxon>Fabales</taxon>
        <taxon>Fabaceae</taxon>
        <taxon>Papilionoideae</taxon>
        <taxon>50 kb inversion clade</taxon>
        <taxon>NPAAA clade</taxon>
        <taxon>indigoferoid/millettioid clade</taxon>
        <taxon>Phaseoleae</taxon>
        <taxon>Vigna</taxon>
    </lineage>
</organism>
<protein>
    <submittedName>
        <fullName evidence="1">Uncharacterized protein</fullName>
    </submittedName>
</protein>